<accession>A0ABD1VXY4</accession>
<comment type="caution">
    <text evidence="2">The sequence shown here is derived from an EMBL/GenBank/DDBJ whole genome shotgun (WGS) entry which is preliminary data.</text>
</comment>
<feature type="region of interest" description="Disordered" evidence="1">
    <location>
        <begin position="1"/>
        <end position="38"/>
    </location>
</feature>
<dbReference type="PROSITE" id="PS01032">
    <property type="entry name" value="PPM_1"/>
    <property type="match status" value="1"/>
</dbReference>
<dbReference type="EMBL" id="JBFOLK010000001">
    <property type="protein sequence ID" value="KAL2542216.1"/>
    <property type="molecule type" value="Genomic_DNA"/>
</dbReference>
<protein>
    <submittedName>
        <fullName evidence="2">Protein-serine/threonine phosphatase</fullName>
    </submittedName>
</protein>
<gene>
    <name evidence="2" type="ORF">Adt_03194</name>
</gene>
<dbReference type="SUPFAM" id="SSF81606">
    <property type="entry name" value="PP2C-like"/>
    <property type="match status" value="1"/>
</dbReference>
<evidence type="ECO:0000256" key="1">
    <source>
        <dbReference type="SAM" id="MobiDB-lite"/>
    </source>
</evidence>
<sequence length="173" mass="19376">MIFHNQNQGSPSSDSGKKMSTGLNTKRRINRGKSNRQRRMELRRIKSLYLKNSTCVDGILAGGDICLKKRLKRNDCEPSKSEAFDQLQRSEVVMEGEKSRRREDWDGGEIGSYGSISVIGRRREMEDAVAMEVGFLNKGSKRYDFFGVYDGHGGSAGGASLPPLVAQVGWRRE</sequence>
<dbReference type="Gene3D" id="3.60.40.10">
    <property type="entry name" value="PPM-type phosphatase domain"/>
    <property type="match status" value="1"/>
</dbReference>
<evidence type="ECO:0000313" key="3">
    <source>
        <dbReference type="Proteomes" id="UP001604336"/>
    </source>
</evidence>
<reference evidence="3" key="1">
    <citation type="submission" date="2024-07" db="EMBL/GenBank/DDBJ databases">
        <title>Two chromosome-level genome assemblies of Korean endemic species Abeliophyllum distichum and Forsythia ovata (Oleaceae).</title>
        <authorList>
            <person name="Jang H."/>
        </authorList>
    </citation>
    <scope>NUCLEOTIDE SEQUENCE [LARGE SCALE GENOMIC DNA]</scope>
</reference>
<feature type="compositionally biased region" description="Polar residues" evidence="1">
    <location>
        <begin position="1"/>
        <end position="14"/>
    </location>
</feature>
<dbReference type="AlphaFoldDB" id="A0ABD1VXY4"/>
<organism evidence="2 3">
    <name type="scientific">Abeliophyllum distichum</name>
    <dbReference type="NCBI Taxonomy" id="126358"/>
    <lineage>
        <taxon>Eukaryota</taxon>
        <taxon>Viridiplantae</taxon>
        <taxon>Streptophyta</taxon>
        <taxon>Embryophyta</taxon>
        <taxon>Tracheophyta</taxon>
        <taxon>Spermatophyta</taxon>
        <taxon>Magnoliopsida</taxon>
        <taxon>eudicotyledons</taxon>
        <taxon>Gunneridae</taxon>
        <taxon>Pentapetalae</taxon>
        <taxon>asterids</taxon>
        <taxon>lamiids</taxon>
        <taxon>Lamiales</taxon>
        <taxon>Oleaceae</taxon>
        <taxon>Forsythieae</taxon>
        <taxon>Abeliophyllum</taxon>
    </lineage>
</organism>
<dbReference type="InterPro" id="IPR000222">
    <property type="entry name" value="PP2C_BS"/>
</dbReference>
<dbReference type="Proteomes" id="UP001604336">
    <property type="component" value="Unassembled WGS sequence"/>
</dbReference>
<feature type="compositionally biased region" description="Basic residues" evidence="1">
    <location>
        <begin position="25"/>
        <end position="37"/>
    </location>
</feature>
<evidence type="ECO:0000313" key="2">
    <source>
        <dbReference type="EMBL" id="KAL2542216.1"/>
    </source>
</evidence>
<dbReference type="InterPro" id="IPR036457">
    <property type="entry name" value="PPM-type-like_dom_sf"/>
</dbReference>
<proteinExistence type="predicted"/>
<name>A0ABD1VXY4_9LAMI</name>
<keyword evidence="3" id="KW-1185">Reference proteome</keyword>